<dbReference type="SUPFAM" id="SSF55816">
    <property type="entry name" value="5'-nucleotidase (syn. UDP-sugar hydrolase), C-terminal domain"/>
    <property type="match status" value="1"/>
</dbReference>
<organism evidence="6 7">
    <name type="scientific">Neotabrizicola shimadae</name>
    <dbReference type="NCBI Taxonomy" id="2807096"/>
    <lineage>
        <taxon>Bacteria</taxon>
        <taxon>Pseudomonadati</taxon>
        <taxon>Pseudomonadota</taxon>
        <taxon>Alphaproteobacteria</taxon>
        <taxon>Rhodobacterales</taxon>
        <taxon>Paracoccaceae</taxon>
        <taxon>Neotabrizicola</taxon>
    </lineage>
</organism>
<evidence type="ECO:0000313" key="6">
    <source>
        <dbReference type="EMBL" id="QYZ70436.1"/>
    </source>
</evidence>
<dbReference type="RefSeq" id="WP_220662653.1">
    <property type="nucleotide sequence ID" value="NZ_CP069370.1"/>
</dbReference>
<dbReference type="GO" id="GO:0046872">
    <property type="term" value="F:metal ion binding"/>
    <property type="evidence" value="ECO:0007669"/>
    <property type="project" value="InterPro"/>
</dbReference>
<dbReference type="PRINTS" id="PR01607">
    <property type="entry name" value="APYRASEFAMLY"/>
</dbReference>
<dbReference type="Pfam" id="PF00149">
    <property type="entry name" value="Metallophos"/>
    <property type="match status" value="1"/>
</dbReference>
<keyword evidence="3" id="KW-0547">Nucleotide-binding</keyword>
<dbReference type="InterPro" id="IPR029052">
    <property type="entry name" value="Metallo-depent_PP-like"/>
</dbReference>
<accession>A0A8G1EDQ2</accession>
<evidence type="ECO:0000256" key="1">
    <source>
        <dbReference type="ARBA" id="ARBA00006654"/>
    </source>
</evidence>
<dbReference type="Gene3D" id="3.60.21.10">
    <property type="match status" value="1"/>
</dbReference>
<dbReference type="InterPro" id="IPR036907">
    <property type="entry name" value="5'-Nucleotdase_C_sf"/>
</dbReference>
<dbReference type="PANTHER" id="PTHR11575:SF6">
    <property type="entry name" value="2',3'-CYCLIC-NUCLEOTIDE 2'-PHOSPHODIESTERASE_3'-NUCLEOTIDASE"/>
    <property type="match status" value="1"/>
</dbReference>
<dbReference type="GO" id="GO:0030288">
    <property type="term" value="C:outer membrane-bounded periplasmic space"/>
    <property type="evidence" value="ECO:0007669"/>
    <property type="project" value="TreeGrafter"/>
</dbReference>
<dbReference type="PROSITE" id="PS00785">
    <property type="entry name" value="5_NUCLEOTIDASE_1"/>
    <property type="match status" value="1"/>
</dbReference>
<keyword evidence="7" id="KW-1185">Reference proteome</keyword>
<reference evidence="6" key="1">
    <citation type="submission" date="2021-02" db="EMBL/GenBank/DDBJ databases">
        <title>Rhodobacter shimadae sp. nov., an aerobic anoxygenic phototrophic bacterium isolated from a hot spring.</title>
        <authorList>
            <person name="Muramatsu S."/>
            <person name="Haruta S."/>
            <person name="Hirose S."/>
            <person name="Hanada S."/>
        </authorList>
    </citation>
    <scope>NUCLEOTIDE SEQUENCE</scope>
    <source>
        <strain evidence="6">N10</strain>
    </source>
</reference>
<protein>
    <submittedName>
        <fullName evidence="6">5'-nucleotidase C-terminal domain-containing protein</fullName>
    </submittedName>
</protein>
<dbReference type="GO" id="GO:0016788">
    <property type="term" value="F:hydrolase activity, acting on ester bonds"/>
    <property type="evidence" value="ECO:0007669"/>
    <property type="project" value="InterPro"/>
</dbReference>
<evidence type="ECO:0000259" key="4">
    <source>
        <dbReference type="Pfam" id="PF00149"/>
    </source>
</evidence>
<dbReference type="GO" id="GO:0000166">
    <property type="term" value="F:nucleotide binding"/>
    <property type="evidence" value="ECO:0007669"/>
    <property type="project" value="UniProtKB-KW"/>
</dbReference>
<dbReference type="KEGG" id="nsm:JO391_02605"/>
<dbReference type="Pfam" id="PF02872">
    <property type="entry name" value="5_nucleotid_C"/>
    <property type="match status" value="1"/>
</dbReference>
<feature type="domain" description="Calcineurin-like phosphoesterase" evidence="4">
    <location>
        <begin position="22"/>
        <end position="259"/>
    </location>
</feature>
<keyword evidence="3" id="KW-0378">Hydrolase</keyword>
<gene>
    <name evidence="6" type="ORF">JO391_02605</name>
</gene>
<dbReference type="InterPro" id="IPR006179">
    <property type="entry name" value="5_nucleotidase/apyrase"/>
</dbReference>
<keyword evidence="2" id="KW-0732">Signal</keyword>
<dbReference type="InterPro" id="IPR006146">
    <property type="entry name" value="5'-Nucleotdase_CS"/>
</dbReference>
<dbReference type="Proteomes" id="UP000826300">
    <property type="component" value="Chromosome"/>
</dbReference>
<dbReference type="GO" id="GO:0009166">
    <property type="term" value="P:nucleotide catabolic process"/>
    <property type="evidence" value="ECO:0007669"/>
    <property type="project" value="InterPro"/>
</dbReference>
<evidence type="ECO:0000259" key="5">
    <source>
        <dbReference type="Pfam" id="PF02872"/>
    </source>
</evidence>
<feature type="domain" description="5'-Nucleotidase C-terminal" evidence="5">
    <location>
        <begin position="355"/>
        <end position="528"/>
    </location>
</feature>
<dbReference type="PANTHER" id="PTHR11575">
    <property type="entry name" value="5'-NUCLEOTIDASE-RELATED"/>
    <property type="match status" value="1"/>
</dbReference>
<proteinExistence type="inferred from homology"/>
<comment type="similarity">
    <text evidence="1 3">Belongs to the 5'-nucleotidase family.</text>
</comment>
<dbReference type="InterPro" id="IPR008334">
    <property type="entry name" value="5'-Nucleotdase_C"/>
</dbReference>
<dbReference type="Gene3D" id="3.90.780.10">
    <property type="entry name" value="5'-Nucleotidase, C-terminal domain"/>
    <property type="match status" value="1"/>
</dbReference>
<sequence>MSDSRPVNCEPQGAKEGTRLRLRILATTDLHGHLLPWNYDHARPAPGTGLAALARLIQDARREEPNSILVDNGDFLQGTALTDLAPSRPGPNPVIAAMNRLGYAAASLGNHEFSLGLPHLEQALSSAAFPFLSANLVRCLGPSPLEDRPFTEASVLLDLQPTDRHGTVHALRLGIIGFTPPQTLVWDGDSIGHQLSARGILEAARAHVPALRRAGADLVLALCHAGLGADTAADGSEDVATALAAQGGIDAMVAGHSHRSFPDLGFPLSSGVDPRSATAAGVPTVMPGFAGSHLGLIDLDLERGPAGWRVRRSRAGLRTTAGPTDPGLAALAAPHHARTLSALDQPVGFTHRRLHSHFDRIADSAALHLVAEAQAAHVRAHLTSGPLAGVPVLAAVAPFKTGGRGGPQHVTDIPAGPLLRRHVFDLYTYPNRIAALLLTGQQVADWLEHGARQFLTLSPGSRDGALIDPEVPSFAFDTIPALRWTVDPSAPPGARIRGLTYRDRPIHPAGRFVLATNSYRASGSGGFPGAEPQNRIPLPEAPMQEVLLAHLSAGPVPWHFTPSWRLADLPGTSALVTAPEGALDLIAQSGLALSDAGPAPDGFRLLRIAL</sequence>
<dbReference type="EMBL" id="CP069370">
    <property type="protein sequence ID" value="QYZ70436.1"/>
    <property type="molecule type" value="Genomic_DNA"/>
</dbReference>
<evidence type="ECO:0000256" key="2">
    <source>
        <dbReference type="ARBA" id="ARBA00022729"/>
    </source>
</evidence>
<dbReference type="SUPFAM" id="SSF56300">
    <property type="entry name" value="Metallo-dependent phosphatases"/>
    <property type="match status" value="1"/>
</dbReference>
<dbReference type="AlphaFoldDB" id="A0A8G1EDQ2"/>
<dbReference type="InterPro" id="IPR004843">
    <property type="entry name" value="Calcineurin-like_PHP"/>
</dbReference>
<evidence type="ECO:0000313" key="7">
    <source>
        <dbReference type="Proteomes" id="UP000826300"/>
    </source>
</evidence>
<name>A0A8G1EDQ2_9RHOB</name>
<evidence type="ECO:0000256" key="3">
    <source>
        <dbReference type="RuleBase" id="RU362119"/>
    </source>
</evidence>